<accession>A0A834Y3V0</accession>
<evidence type="ECO:0000256" key="1">
    <source>
        <dbReference type="SAM" id="MobiDB-lite"/>
    </source>
</evidence>
<dbReference type="AlphaFoldDB" id="A0A834Y3V0"/>
<dbReference type="EMBL" id="JACMRX010000001">
    <property type="protein sequence ID" value="KAF7996277.1"/>
    <property type="molecule type" value="Genomic_DNA"/>
</dbReference>
<dbReference type="GO" id="GO:0019005">
    <property type="term" value="C:SCF ubiquitin ligase complex"/>
    <property type="evidence" value="ECO:0007669"/>
    <property type="project" value="TreeGrafter"/>
</dbReference>
<dbReference type="GO" id="GO:0031146">
    <property type="term" value="P:SCF-dependent proteasomal ubiquitin-dependent protein catabolic process"/>
    <property type="evidence" value="ECO:0007669"/>
    <property type="project" value="TreeGrafter"/>
</dbReference>
<gene>
    <name evidence="2" type="ORF">HCN44_001909</name>
</gene>
<dbReference type="Gene3D" id="3.80.10.10">
    <property type="entry name" value="Ribonuclease Inhibitor"/>
    <property type="match status" value="1"/>
</dbReference>
<dbReference type="Proteomes" id="UP000639338">
    <property type="component" value="Unassembled WGS sequence"/>
</dbReference>
<dbReference type="SUPFAM" id="SSF52047">
    <property type="entry name" value="RNI-like"/>
    <property type="match status" value="1"/>
</dbReference>
<protein>
    <submittedName>
        <fullName evidence="2">Uncharacterized protein</fullName>
    </submittedName>
</protein>
<reference evidence="2 3" key="1">
    <citation type="submission" date="2020-08" db="EMBL/GenBank/DDBJ databases">
        <title>Aphidius gifuensis genome sequencing and assembly.</title>
        <authorList>
            <person name="Du Z."/>
        </authorList>
    </citation>
    <scope>NUCLEOTIDE SEQUENCE [LARGE SCALE GENOMIC DNA]</scope>
    <source>
        <strain evidence="2">YNYX2018</strain>
        <tissue evidence="2">Adults</tissue>
    </source>
</reference>
<dbReference type="InterPro" id="IPR032675">
    <property type="entry name" value="LRR_dom_sf"/>
</dbReference>
<sequence length="450" mass="50806">MAKRAYEEYQYQPAHGVDQGVLNQISHLQNVSIVPVTTATNSTQIAEQDKSDAVSIIPLKNTDKIESKKEESVDAMEIDNSSESSGTIPELTVDPENSDSSDSTLDYMSSTYCKESDKYLTQTDLQEQLLQHGSNLKIIKLGSFFDSRILIDIRNYCQNVEQLELDLVRYTSTHLNQAFVNMKNLKSIVVRNLESELLNEFAGSLPINVEEISMGCQSQEDWKEKALTAFDKFNTVKVLELFFYDLSNEESHTIIKNNQNTIVKLSLRNCKVMNGFDFIFNLKNLVGLDLGSVTSIQYDGSKILRYLANTALNLRYLDMSGYVDITGCALMALSTLENLEVLILNNMQYDIDEFNEAIGLFSHLKKFECRGCYDIVDHGIELLLKKSKNLEYLDVSKTRATGRAVRFANEALKGRTNNTGLTIVIDSSKAHTLLFFKSLPNLKIIKVDHE</sequence>
<feature type="region of interest" description="Disordered" evidence="1">
    <location>
        <begin position="67"/>
        <end position="104"/>
    </location>
</feature>
<dbReference type="PANTHER" id="PTHR13318:SF95">
    <property type="entry name" value="F-BOX PROTEIN YLR352W"/>
    <property type="match status" value="1"/>
</dbReference>
<name>A0A834Y3V0_APHGI</name>
<keyword evidence="3" id="KW-1185">Reference proteome</keyword>
<organism evidence="2 3">
    <name type="scientific">Aphidius gifuensis</name>
    <name type="common">Parasitoid wasp</name>
    <dbReference type="NCBI Taxonomy" id="684658"/>
    <lineage>
        <taxon>Eukaryota</taxon>
        <taxon>Metazoa</taxon>
        <taxon>Ecdysozoa</taxon>
        <taxon>Arthropoda</taxon>
        <taxon>Hexapoda</taxon>
        <taxon>Insecta</taxon>
        <taxon>Pterygota</taxon>
        <taxon>Neoptera</taxon>
        <taxon>Endopterygota</taxon>
        <taxon>Hymenoptera</taxon>
        <taxon>Apocrita</taxon>
        <taxon>Ichneumonoidea</taxon>
        <taxon>Braconidae</taxon>
        <taxon>Aphidiinae</taxon>
        <taxon>Aphidius</taxon>
    </lineage>
</organism>
<dbReference type="OrthoDB" id="7689274at2759"/>
<evidence type="ECO:0000313" key="2">
    <source>
        <dbReference type="EMBL" id="KAF7996277.1"/>
    </source>
</evidence>
<dbReference type="PANTHER" id="PTHR13318">
    <property type="entry name" value="PARTNER OF PAIRED, ISOFORM B-RELATED"/>
    <property type="match status" value="1"/>
</dbReference>
<evidence type="ECO:0000313" key="3">
    <source>
        <dbReference type="Proteomes" id="UP000639338"/>
    </source>
</evidence>
<proteinExistence type="predicted"/>
<comment type="caution">
    <text evidence="2">The sequence shown here is derived from an EMBL/GenBank/DDBJ whole genome shotgun (WGS) entry which is preliminary data.</text>
</comment>